<feature type="domain" description="Reverse transcriptase RNase H-like" evidence="8">
    <location>
        <begin position="220"/>
        <end position="321"/>
    </location>
</feature>
<keyword evidence="1" id="KW-0808">Transferase</keyword>
<dbReference type="Pfam" id="PF17917">
    <property type="entry name" value="RT_RNaseH"/>
    <property type="match status" value="1"/>
</dbReference>
<accession>A0A814Z933</accession>
<sequence length="368" mass="42649">MSTEYDIEQGHIYENDYVPALSYQTENDEEIEEEPKNADFSRKIKHEQRQKAINLLITHGLLIKGDYFIQRKKTARAKMKENKQEGFVKAFPKTAAETDKREFCKSLTYCTGLDWLQSVAAFTRYANDNAQLGNPSYRLSPEFSNFLNNAPYYSTYVGFDKNRWTFDTATDAISLLTGDHDDFYNIHNRKNSVRRKQGVTAVDPQVEQTQKLVLRLPNNQLPFKVQTDASDQGIGCVLLQPYPDGERSVSYLSKKLTAAQKRWTPTEQECYALLCALDKWHIYLSGNKFTWDTDHEALIHLKNKAQVNKRCERWRLKIAEYQIKIHHIKGVNNRMPDYLSRSPVDEPEEDPDDLINQSTKSTQTDEPS</sequence>
<gene>
    <name evidence="9" type="ORF">GPM918_LOCUS25599</name>
    <name evidence="10" type="ORF">SRO942_LOCUS25605</name>
</gene>
<evidence type="ECO:0000256" key="2">
    <source>
        <dbReference type="ARBA" id="ARBA00022695"/>
    </source>
</evidence>
<dbReference type="Gene3D" id="3.10.20.370">
    <property type="match status" value="1"/>
</dbReference>
<feature type="compositionally biased region" description="Polar residues" evidence="7">
    <location>
        <begin position="355"/>
        <end position="368"/>
    </location>
</feature>
<evidence type="ECO:0000313" key="9">
    <source>
        <dbReference type="EMBL" id="CAF1239775.1"/>
    </source>
</evidence>
<protein>
    <recommendedName>
        <fullName evidence="8">Reverse transcriptase RNase H-like domain-containing protein</fullName>
    </recommendedName>
</protein>
<evidence type="ECO:0000256" key="3">
    <source>
        <dbReference type="ARBA" id="ARBA00022722"/>
    </source>
</evidence>
<evidence type="ECO:0000256" key="6">
    <source>
        <dbReference type="ARBA" id="ARBA00022918"/>
    </source>
</evidence>
<dbReference type="CDD" id="cd09274">
    <property type="entry name" value="RNase_HI_RT_Ty3"/>
    <property type="match status" value="1"/>
</dbReference>
<feature type="non-terminal residue" evidence="9">
    <location>
        <position position="1"/>
    </location>
</feature>
<comment type="caution">
    <text evidence="9">The sequence shown here is derived from an EMBL/GenBank/DDBJ whole genome shotgun (WGS) entry which is preliminary data.</text>
</comment>
<name>A0A814Z933_9BILA</name>
<dbReference type="AlphaFoldDB" id="A0A814Z933"/>
<dbReference type="EMBL" id="CAJNOQ010009997">
    <property type="protein sequence ID" value="CAF1239775.1"/>
    <property type="molecule type" value="Genomic_DNA"/>
</dbReference>
<evidence type="ECO:0000256" key="4">
    <source>
        <dbReference type="ARBA" id="ARBA00022759"/>
    </source>
</evidence>
<dbReference type="InterPro" id="IPR050951">
    <property type="entry name" value="Retrovirus_Pol_polyprotein"/>
</dbReference>
<feature type="region of interest" description="Disordered" evidence="7">
    <location>
        <begin position="336"/>
        <end position="368"/>
    </location>
</feature>
<dbReference type="InterPro" id="IPR043502">
    <property type="entry name" value="DNA/RNA_pol_sf"/>
</dbReference>
<evidence type="ECO:0000313" key="11">
    <source>
        <dbReference type="Proteomes" id="UP000663829"/>
    </source>
</evidence>
<keyword evidence="4" id="KW-0255">Endonuclease</keyword>
<keyword evidence="5" id="KW-0378">Hydrolase</keyword>
<dbReference type="GO" id="GO:0003964">
    <property type="term" value="F:RNA-directed DNA polymerase activity"/>
    <property type="evidence" value="ECO:0007669"/>
    <property type="project" value="UniProtKB-KW"/>
</dbReference>
<dbReference type="SUPFAM" id="SSF56672">
    <property type="entry name" value="DNA/RNA polymerases"/>
    <property type="match status" value="1"/>
</dbReference>
<evidence type="ECO:0000259" key="8">
    <source>
        <dbReference type="Pfam" id="PF17917"/>
    </source>
</evidence>
<dbReference type="GO" id="GO:0016787">
    <property type="term" value="F:hydrolase activity"/>
    <property type="evidence" value="ECO:0007669"/>
    <property type="project" value="UniProtKB-KW"/>
</dbReference>
<evidence type="ECO:0000256" key="1">
    <source>
        <dbReference type="ARBA" id="ARBA00022679"/>
    </source>
</evidence>
<dbReference type="OrthoDB" id="10057599at2759"/>
<keyword evidence="3" id="KW-0540">Nuclease</keyword>
<dbReference type="InterPro" id="IPR041373">
    <property type="entry name" value="RT_RNaseH"/>
</dbReference>
<dbReference type="PANTHER" id="PTHR37984:SF5">
    <property type="entry name" value="PROTEIN NYNRIN-LIKE"/>
    <property type="match status" value="1"/>
</dbReference>
<dbReference type="EMBL" id="CAJOBC010010022">
    <property type="protein sequence ID" value="CAF4001908.1"/>
    <property type="molecule type" value="Genomic_DNA"/>
</dbReference>
<dbReference type="GO" id="GO:0004519">
    <property type="term" value="F:endonuclease activity"/>
    <property type="evidence" value="ECO:0007669"/>
    <property type="project" value="UniProtKB-KW"/>
</dbReference>
<dbReference type="PANTHER" id="PTHR37984">
    <property type="entry name" value="PROTEIN CBG26694"/>
    <property type="match status" value="1"/>
</dbReference>
<reference evidence="9" key="1">
    <citation type="submission" date="2021-02" db="EMBL/GenBank/DDBJ databases">
        <authorList>
            <person name="Nowell W R."/>
        </authorList>
    </citation>
    <scope>NUCLEOTIDE SEQUENCE</scope>
</reference>
<dbReference type="Proteomes" id="UP000663829">
    <property type="component" value="Unassembled WGS sequence"/>
</dbReference>
<proteinExistence type="predicted"/>
<organism evidence="9 11">
    <name type="scientific">Didymodactylos carnosus</name>
    <dbReference type="NCBI Taxonomy" id="1234261"/>
    <lineage>
        <taxon>Eukaryota</taxon>
        <taxon>Metazoa</taxon>
        <taxon>Spiralia</taxon>
        <taxon>Gnathifera</taxon>
        <taxon>Rotifera</taxon>
        <taxon>Eurotatoria</taxon>
        <taxon>Bdelloidea</taxon>
        <taxon>Philodinida</taxon>
        <taxon>Philodinidae</taxon>
        <taxon>Didymodactylos</taxon>
    </lineage>
</organism>
<keyword evidence="11" id="KW-1185">Reference proteome</keyword>
<evidence type="ECO:0000256" key="5">
    <source>
        <dbReference type="ARBA" id="ARBA00022801"/>
    </source>
</evidence>
<evidence type="ECO:0000256" key="7">
    <source>
        <dbReference type="SAM" id="MobiDB-lite"/>
    </source>
</evidence>
<dbReference type="Proteomes" id="UP000681722">
    <property type="component" value="Unassembled WGS sequence"/>
</dbReference>
<evidence type="ECO:0000313" key="10">
    <source>
        <dbReference type="EMBL" id="CAF4001908.1"/>
    </source>
</evidence>
<keyword evidence="2" id="KW-0548">Nucleotidyltransferase</keyword>
<dbReference type="FunFam" id="3.10.20.370:FF:000001">
    <property type="entry name" value="Retrovirus-related Pol polyprotein from transposon 17.6-like protein"/>
    <property type="match status" value="1"/>
</dbReference>
<keyword evidence="6" id="KW-0695">RNA-directed DNA polymerase</keyword>